<keyword evidence="1 3" id="KW-0145">Chemotaxis</keyword>
<dbReference type="SUPFAM" id="SSF64438">
    <property type="entry name" value="CNF1/YfiH-like putative cysteine hydrolases"/>
    <property type="match status" value="1"/>
</dbReference>
<evidence type="ECO:0000256" key="2">
    <source>
        <dbReference type="ARBA" id="ARBA00022801"/>
    </source>
</evidence>
<dbReference type="RefSeq" id="WP_320004662.1">
    <property type="nucleotide sequence ID" value="NZ_JAUHJS010000005.1"/>
</dbReference>
<comment type="similarity">
    <text evidence="3">Belongs to the CheD family.</text>
</comment>
<evidence type="ECO:0000313" key="5">
    <source>
        <dbReference type="Proteomes" id="UP001168552"/>
    </source>
</evidence>
<dbReference type="InterPro" id="IPR038592">
    <property type="entry name" value="CheD-like_sf"/>
</dbReference>
<comment type="caution">
    <text evidence="4">The sequence shown here is derived from an EMBL/GenBank/DDBJ whole genome shotgun (WGS) entry which is preliminary data.</text>
</comment>
<comment type="function">
    <text evidence="3">Probably deamidates glutamine residues to glutamate on methyl-accepting chemotaxis receptors (MCPs), playing an important role in chemotaxis.</text>
</comment>
<dbReference type="CDD" id="cd16352">
    <property type="entry name" value="CheD"/>
    <property type="match status" value="1"/>
</dbReference>
<organism evidence="4 5">
    <name type="scientific">Shiella aurantiaca</name>
    <dbReference type="NCBI Taxonomy" id="3058365"/>
    <lineage>
        <taxon>Bacteria</taxon>
        <taxon>Pseudomonadati</taxon>
        <taxon>Bacteroidota</taxon>
        <taxon>Cytophagia</taxon>
        <taxon>Cytophagales</taxon>
        <taxon>Shiellaceae</taxon>
        <taxon>Shiella</taxon>
    </lineage>
</organism>
<accession>A0ABT8F6Y1</accession>
<dbReference type="InterPro" id="IPR011324">
    <property type="entry name" value="Cytotoxic_necrot_fac-like_cat"/>
</dbReference>
<name>A0ABT8F6Y1_9BACT</name>
<dbReference type="Pfam" id="PF03975">
    <property type="entry name" value="CheD"/>
    <property type="match status" value="1"/>
</dbReference>
<protein>
    <recommendedName>
        <fullName evidence="3">Probable chemoreceptor glutamine deamidase CheD</fullName>
        <ecNumber evidence="3">3.5.1.44</ecNumber>
    </recommendedName>
</protein>
<gene>
    <name evidence="3" type="primary">cheD</name>
    <name evidence="4" type="ORF">QWY31_11490</name>
</gene>
<sequence>MSMIDIDKHFLYPANIWVAQQPTIISTLLGTCVAVCLWDSRAKIGGMNHYLLPLWNGDGLASPKYGNIAIHKLVDEMQAQGASPKRMVAKIFGGKTSQKGGSVAYSIGLRNIQIAKEMLEELQIPLLAESVGGEYGRTIKFDTESGKVYMKLIQGS</sequence>
<evidence type="ECO:0000256" key="3">
    <source>
        <dbReference type="HAMAP-Rule" id="MF_01440"/>
    </source>
</evidence>
<proteinExistence type="inferred from homology"/>
<keyword evidence="5" id="KW-1185">Reference proteome</keyword>
<dbReference type="EMBL" id="JAUHJS010000005">
    <property type="protein sequence ID" value="MDN4166129.1"/>
    <property type="molecule type" value="Genomic_DNA"/>
</dbReference>
<dbReference type="Proteomes" id="UP001168552">
    <property type="component" value="Unassembled WGS sequence"/>
</dbReference>
<keyword evidence="2 3" id="KW-0378">Hydrolase</keyword>
<reference evidence="4" key="1">
    <citation type="submission" date="2023-06" db="EMBL/GenBank/DDBJ databases">
        <title>Cytophagales bacterium Strain LB-30, isolated from soil.</title>
        <authorList>
            <person name="Liu B."/>
        </authorList>
    </citation>
    <scope>NUCLEOTIDE SEQUENCE</scope>
    <source>
        <strain evidence="4">LB-30</strain>
    </source>
</reference>
<dbReference type="PANTHER" id="PTHR35147">
    <property type="entry name" value="CHEMORECEPTOR GLUTAMINE DEAMIDASE CHED-RELATED"/>
    <property type="match status" value="1"/>
</dbReference>
<dbReference type="HAMAP" id="MF_01440">
    <property type="entry name" value="CheD"/>
    <property type="match status" value="1"/>
</dbReference>
<comment type="catalytic activity">
    <reaction evidence="3">
        <text>L-glutaminyl-[protein] + H2O = L-glutamyl-[protein] + NH4(+)</text>
        <dbReference type="Rhea" id="RHEA:16441"/>
        <dbReference type="Rhea" id="RHEA-COMP:10207"/>
        <dbReference type="Rhea" id="RHEA-COMP:10208"/>
        <dbReference type="ChEBI" id="CHEBI:15377"/>
        <dbReference type="ChEBI" id="CHEBI:28938"/>
        <dbReference type="ChEBI" id="CHEBI:29973"/>
        <dbReference type="ChEBI" id="CHEBI:30011"/>
        <dbReference type="EC" id="3.5.1.44"/>
    </reaction>
</comment>
<dbReference type="Gene3D" id="3.30.1330.200">
    <property type="match status" value="1"/>
</dbReference>
<dbReference type="PANTHER" id="PTHR35147:SF3">
    <property type="entry name" value="CHEMORECEPTOR GLUTAMINE DEAMIDASE CHED 1-RELATED"/>
    <property type="match status" value="1"/>
</dbReference>
<dbReference type="InterPro" id="IPR005659">
    <property type="entry name" value="Chemorcpt_Glu_NH3ase_CheD"/>
</dbReference>
<evidence type="ECO:0000256" key="1">
    <source>
        <dbReference type="ARBA" id="ARBA00022500"/>
    </source>
</evidence>
<evidence type="ECO:0000313" key="4">
    <source>
        <dbReference type="EMBL" id="MDN4166129.1"/>
    </source>
</evidence>
<dbReference type="EC" id="3.5.1.44" evidence="3"/>